<gene>
    <name evidence="1" type="ORF">GCM10010218_48840</name>
</gene>
<name>A0A919B703_9ACTN</name>
<evidence type="ECO:0000313" key="2">
    <source>
        <dbReference type="Proteomes" id="UP000638313"/>
    </source>
</evidence>
<keyword evidence="2" id="KW-1185">Reference proteome</keyword>
<dbReference type="EMBL" id="BNBD01000011">
    <property type="protein sequence ID" value="GHF61530.1"/>
    <property type="molecule type" value="Genomic_DNA"/>
</dbReference>
<reference evidence="1" key="1">
    <citation type="journal article" date="2014" name="Int. J. Syst. Evol. Microbiol.">
        <title>Complete genome sequence of Corynebacterium casei LMG S-19264T (=DSM 44701T), isolated from a smear-ripened cheese.</title>
        <authorList>
            <consortium name="US DOE Joint Genome Institute (JGI-PGF)"/>
            <person name="Walter F."/>
            <person name="Albersmeier A."/>
            <person name="Kalinowski J."/>
            <person name="Ruckert C."/>
        </authorList>
    </citation>
    <scope>NUCLEOTIDE SEQUENCE</scope>
    <source>
        <strain evidence="1">JCM 4059</strain>
    </source>
</reference>
<accession>A0A919B703</accession>
<sequence length="80" mass="8659">MSRMKRYAEDVWEVQEAAGLATLHATPRACLKAISETFELCGTLAQHYHDPHVVAARLVHEAALSYMAAVPRAARGAVAA</sequence>
<protein>
    <submittedName>
        <fullName evidence="1">Uncharacterized protein</fullName>
    </submittedName>
</protein>
<proteinExistence type="predicted"/>
<organism evidence="1 2">
    <name type="scientific">Streptomyces mashuensis</name>
    <dbReference type="NCBI Taxonomy" id="33904"/>
    <lineage>
        <taxon>Bacteria</taxon>
        <taxon>Bacillati</taxon>
        <taxon>Actinomycetota</taxon>
        <taxon>Actinomycetes</taxon>
        <taxon>Kitasatosporales</taxon>
        <taxon>Streptomycetaceae</taxon>
        <taxon>Streptomyces</taxon>
    </lineage>
</organism>
<comment type="caution">
    <text evidence="1">The sequence shown here is derived from an EMBL/GenBank/DDBJ whole genome shotgun (WGS) entry which is preliminary data.</text>
</comment>
<evidence type="ECO:0000313" key="1">
    <source>
        <dbReference type="EMBL" id="GHF61530.1"/>
    </source>
</evidence>
<dbReference type="RefSeq" id="WP_190131833.1">
    <property type="nucleotide sequence ID" value="NZ_BNBD01000011.1"/>
</dbReference>
<dbReference type="Proteomes" id="UP000638313">
    <property type="component" value="Unassembled WGS sequence"/>
</dbReference>
<dbReference type="AlphaFoldDB" id="A0A919B703"/>
<reference evidence="1" key="2">
    <citation type="submission" date="2020-09" db="EMBL/GenBank/DDBJ databases">
        <authorList>
            <person name="Sun Q."/>
            <person name="Ohkuma M."/>
        </authorList>
    </citation>
    <scope>NUCLEOTIDE SEQUENCE</scope>
    <source>
        <strain evidence="1">JCM 4059</strain>
    </source>
</reference>